<proteinExistence type="predicted"/>
<evidence type="ECO:0000313" key="2">
    <source>
        <dbReference type="Proteomes" id="UP000499080"/>
    </source>
</evidence>
<comment type="caution">
    <text evidence="1">The sequence shown here is derived from an EMBL/GenBank/DDBJ whole genome shotgun (WGS) entry which is preliminary data.</text>
</comment>
<organism evidence="1 2">
    <name type="scientific">Araneus ventricosus</name>
    <name type="common">Orbweaver spider</name>
    <name type="synonym">Epeira ventricosa</name>
    <dbReference type="NCBI Taxonomy" id="182803"/>
    <lineage>
        <taxon>Eukaryota</taxon>
        <taxon>Metazoa</taxon>
        <taxon>Ecdysozoa</taxon>
        <taxon>Arthropoda</taxon>
        <taxon>Chelicerata</taxon>
        <taxon>Arachnida</taxon>
        <taxon>Araneae</taxon>
        <taxon>Araneomorphae</taxon>
        <taxon>Entelegynae</taxon>
        <taxon>Araneoidea</taxon>
        <taxon>Araneidae</taxon>
        <taxon>Araneus</taxon>
    </lineage>
</organism>
<sequence length="134" mass="15376">MCYHLCSKLVLQSWCEACHNNFIENLFCKWIGRLCFVTLQEFCCKVATSSLSWQANIKKNQTFCKCTCYLGRSGVIGGEVPVYSFVSFRFETQFCAAMIHSKSAMEEQMFYHWSRAEAWSCSKDSDCSAVVHVV</sequence>
<name>A0A4Y2DSV7_ARAVE</name>
<accession>A0A4Y2DSV7</accession>
<reference evidence="1 2" key="1">
    <citation type="journal article" date="2019" name="Sci. Rep.">
        <title>Orb-weaving spider Araneus ventricosus genome elucidates the spidroin gene catalogue.</title>
        <authorList>
            <person name="Kono N."/>
            <person name="Nakamura H."/>
            <person name="Ohtoshi R."/>
            <person name="Moran D.A.P."/>
            <person name="Shinohara A."/>
            <person name="Yoshida Y."/>
            <person name="Fujiwara M."/>
            <person name="Mori M."/>
            <person name="Tomita M."/>
            <person name="Arakawa K."/>
        </authorList>
    </citation>
    <scope>NUCLEOTIDE SEQUENCE [LARGE SCALE GENOMIC DNA]</scope>
</reference>
<evidence type="ECO:0000313" key="1">
    <source>
        <dbReference type="EMBL" id="GBM18695.1"/>
    </source>
</evidence>
<dbReference type="AlphaFoldDB" id="A0A4Y2DSV7"/>
<dbReference type="EMBL" id="BGPR01000409">
    <property type="protein sequence ID" value="GBM18695.1"/>
    <property type="molecule type" value="Genomic_DNA"/>
</dbReference>
<gene>
    <name evidence="1" type="ORF">AVEN_8994_1</name>
</gene>
<protein>
    <submittedName>
        <fullName evidence="1">Uncharacterized protein</fullName>
    </submittedName>
</protein>
<dbReference type="Proteomes" id="UP000499080">
    <property type="component" value="Unassembled WGS sequence"/>
</dbReference>
<keyword evidence="2" id="KW-1185">Reference proteome</keyword>